<organism evidence="2 3">
    <name type="scientific">Belnapia mucosa</name>
    <dbReference type="NCBI Taxonomy" id="2804532"/>
    <lineage>
        <taxon>Bacteria</taxon>
        <taxon>Pseudomonadati</taxon>
        <taxon>Pseudomonadota</taxon>
        <taxon>Alphaproteobacteria</taxon>
        <taxon>Acetobacterales</taxon>
        <taxon>Roseomonadaceae</taxon>
        <taxon>Belnapia</taxon>
    </lineage>
</organism>
<keyword evidence="1" id="KW-0812">Transmembrane</keyword>
<feature type="transmembrane region" description="Helical" evidence="1">
    <location>
        <begin position="208"/>
        <end position="228"/>
    </location>
</feature>
<feature type="transmembrane region" description="Helical" evidence="1">
    <location>
        <begin position="42"/>
        <end position="59"/>
    </location>
</feature>
<name>A0ABS1UY29_9PROT</name>
<feature type="transmembrane region" description="Helical" evidence="1">
    <location>
        <begin position="71"/>
        <end position="100"/>
    </location>
</feature>
<comment type="caution">
    <text evidence="2">The sequence shown here is derived from an EMBL/GenBank/DDBJ whole genome shotgun (WGS) entry which is preliminary data.</text>
</comment>
<feature type="transmembrane region" description="Helical" evidence="1">
    <location>
        <begin position="267"/>
        <end position="293"/>
    </location>
</feature>
<keyword evidence="1" id="KW-0472">Membrane</keyword>
<feature type="transmembrane region" description="Helical" evidence="1">
    <location>
        <begin position="112"/>
        <end position="133"/>
    </location>
</feature>
<protein>
    <recommendedName>
        <fullName evidence="4">DUF2232 domain-containing protein</fullName>
    </recommendedName>
</protein>
<evidence type="ECO:0000313" key="3">
    <source>
        <dbReference type="Proteomes" id="UP000606490"/>
    </source>
</evidence>
<accession>A0ABS1UY29</accession>
<keyword evidence="1" id="KW-1133">Transmembrane helix</keyword>
<keyword evidence="3" id="KW-1185">Reference proteome</keyword>
<feature type="transmembrane region" description="Helical" evidence="1">
    <location>
        <begin position="234"/>
        <end position="255"/>
    </location>
</feature>
<gene>
    <name evidence="2" type="ORF">JMJ55_02680</name>
</gene>
<proteinExistence type="predicted"/>
<sequence>MATVTAAAPSGQASAGLMAAMAAALAATVAAMWAFRGLPGGTMLFWLAPFPLFAAGLGFGPGRAVIASGLAALLVAMVGGSLPLLVFLLLFGLPVPLLLLAGLRDGATGLSLPLALLGLWPLFVLLGAALFLADDGGLEPAMRRAVEIALARLGLPAQEVLVAELVRVKAAAIGFWASLALLANAAGAERFLARRGLLAVPPLPWSAVRLPGWYLPLPAIAAGFFLAAPEDGDAVALSALLLLLVPLFLQGCAGVHARLRGRRGAGAMLAGFYLLLLLFLQIMGPGLVGLGLYDQIRRRQAPRNS</sequence>
<dbReference type="EMBL" id="JAEUXJ010000001">
    <property type="protein sequence ID" value="MBL6454212.1"/>
    <property type="molecule type" value="Genomic_DNA"/>
</dbReference>
<dbReference type="RefSeq" id="WP_202823934.1">
    <property type="nucleotide sequence ID" value="NZ_JAEUXJ010000001.1"/>
</dbReference>
<feature type="transmembrane region" description="Helical" evidence="1">
    <location>
        <begin position="15"/>
        <end position="35"/>
    </location>
</feature>
<evidence type="ECO:0000256" key="1">
    <source>
        <dbReference type="SAM" id="Phobius"/>
    </source>
</evidence>
<evidence type="ECO:0000313" key="2">
    <source>
        <dbReference type="EMBL" id="MBL6454212.1"/>
    </source>
</evidence>
<dbReference type="Proteomes" id="UP000606490">
    <property type="component" value="Unassembled WGS sequence"/>
</dbReference>
<evidence type="ECO:0008006" key="4">
    <source>
        <dbReference type="Google" id="ProtNLM"/>
    </source>
</evidence>
<reference evidence="2 3" key="1">
    <citation type="submission" date="2021-01" db="EMBL/GenBank/DDBJ databases">
        <title>Belnapia mucosa sp. nov. and Belnapia arida sp. nov., isolated from the Tabernas Desert (Almeria, Spain).</title>
        <authorList>
            <person name="Molina-Menor E."/>
            <person name="Vidal-Verdu A."/>
            <person name="Calonge A."/>
            <person name="Satari L."/>
            <person name="Pereto Magraner J."/>
            <person name="Porcar Miralles M."/>
        </authorList>
    </citation>
    <scope>NUCLEOTIDE SEQUENCE [LARGE SCALE GENOMIC DNA]</scope>
    <source>
        <strain evidence="2 3">T6</strain>
    </source>
</reference>